<gene>
    <name evidence="10" type="ORF">SNE25_11805</name>
</gene>
<dbReference type="InterPro" id="IPR057601">
    <property type="entry name" value="Oar-like_b-barrel"/>
</dbReference>
<reference evidence="10 11" key="1">
    <citation type="submission" date="2023-11" db="EMBL/GenBank/DDBJ databases">
        <title>Analysis of the Genomes of Mucilaginibacter gossypii cycad 4 and M. sabulilitoris SNA2: microbes with the potential for plant growth promotion.</title>
        <authorList>
            <person name="Hirsch A.M."/>
            <person name="Humm E."/>
            <person name="Rubbi M."/>
            <person name="Del Vecchio G."/>
            <person name="Ha S.M."/>
            <person name="Pellegrini M."/>
            <person name="Gunsalus R.P."/>
        </authorList>
    </citation>
    <scope>NUCLEOTIDE SEQUENCE [LARGE SCALE GENOMIC DNA]</scope>
    <source>
        <strain evidence="10 11">SNA2</strain>
    </source>
</reference>
<dbReference type="InterPro" id="IPR039426">
    <property type="entry name" value="TonB-dep_rcpt-like"/>
</dbReference>
<name>A0ABZ0TVN5_9SPHI</name>
<keyword evidence="6" id="KW-0998">Cell outer membrane</keyword>
<feature type="region of interest" description="Disordered" evidence="7">
    <location>
        <begin position="716"/>
        <end position="738"/>
    </location>
</feature>
<sequence length="1119" mass="121118">MRKHLLLLLLLTGFTFLINRNAAAQGVTTASVNGIVSDTKGAIPGATVTITHMPTGTVYSTVSRADGRYNIPNLRVGGPYTFKVSFVGYKNFVQEGITLSIGQDQKINSKLEDNTTSLSEVVVTGSQGRVINSSRTGARETINRQQIENLPTVNRSLSDFTKLTPSANGLAFGGRSSNFNNITVDGALFNNSFGLSGTLGGQASSQPISLDAIDQIQVDIAPYDVRQGNFTGAGVNTVVKSGTNEVKGTAYYYGRGVRLTGYHPGTTNLPITPFDYHTNGVAVGGPIIKNKLFLFVSGEQERISQPPATTYVAGGTGVSGSNVSSVQASTLDAIKAKLIALGYNPGAYQDYVYETSSDKITVKLDWNIDKNNTLSAKYFYLKSRKDQPASNSGIGNGSFLDPTDPLGKKTISVGYGTTRAPGPNTLPFYGSGYTINNNFNIGIVELNTRISNSMSNKLTVGYSALRDFRNFLGNGSVPMVDIGNGTSDDQGNIITAASATATSFGSELYTAGNLLNTNIWQFADDFTIYSGKHEFTIGTSNQIQSYVNGFAPDYNGLYTYNSASDFLNDRPANGYTLRYSAVGNSFPFAKIKASIYSVYVQDKFHVTDNFRLTYGLRADYDAFPTSLAPNANAAALTFQGGTHVDVSKLPKNRVQLSPRVGFNWDVNGDQSTQIRGGSGLFTGSVPFVWISNQASNNGLLFGAYTINSDPKKALADQDPRLKFNPNPNANRPAAGAASTSYELDVADPNLKYPKIWRTNLAIDQRLPGGIIGTIEGAYTKDIRAIYHQNLVLSDGFTTLPGVEGQIQYNSKNTTPAPAASTITNPSISGLYYMKNTSKGFSYFITGQLQKSFTNGFAASLAYTYTKSKDVNDGGSTAATIWSTRYVAGNPNGDNLSNSSYVQPNRIIATVSYRKQYAKNLATTVGLIFEASNNGAISYITSGDPNNDGATNDLMYIPKNKGDITLVANDAKDLRTPDQLWTQLNNFINQDSYLSQHRGQFAQRNGAILPTYKRLDLHFAQDFFIKTGKVKNTLEVTFDVINFTNLLNRNWGLYQVSYSGFNNGATTVLKYIGKGADGKATYSFPYLDANNLVPVTNSYKTDISQFSRFQAQIGVRYIFN</sequence>
<dbReference type="Gene3D" id="2.60.40.1120">
    <property type="entry name" value="Carboxypeptidase-like, regulatory domain"/>
    <property type="match status" value="1"/>
</dbReference>
<dbReference type="InterPro" id="IPR036942">
    <property type="entry name" value="Beta-barrel_TonB_sf"/>
</dbReference>
<dbReference type="Proteomes" id="UP001324380">
    <property type="component" value="Chromosome"/>
</dbReference>
<feature type="compositionally biased region" description="Low complexity" evidence="7">
    <location>
        <begin position="724"/>
        <end position="737"/>
    </location>
</feature>
<evidence type="ECO:0000256" key="8">
    <source>
        <dbReference type="SAM" id="SignalP"/>
    </source>
</evidence>
<evidence type="ECO:0000256" key="3">
    <source>
        <dbReference type="ARBA" id="ARBA00022452"/>
    </source>
</evidence>
<evidence type="ECO:0000256" key="2">
    <source>
        <dbReference type="ARBA" id="ARBA00022448"/>
    </source>
</evidence>
<evidence type="ECO:0000256" key="5">
    <source>
        <dbReference type="ARBA" id="ARBA00023136"/>
    </source>
</evidence>
<evidence type="ECO:0000256" key="6">
    <source>
        <dbReference type="ARBA" id="ARBA00023237"/>
    </source>
</evidence>
<evidence type="ECO:0000313" key="11">
    <source>
        <dbReference type="Proteomes" id="UP001324380"/>
    </source>
</evidence>
<keyword evidence="10" id="KW-0675">Receptor</keyword>
<dbReference type="SUPFAM" id="SSF56935">
    <property type="entry name" value="Porins"/>
    <property type="match status" value="1"/>
</dbReference>
<keyword evidence="3" id="KW-1134">Transmembrane beta strand</keyword>
<evidence type="ECO:0000313" key="10">
    <source>
        <dbReference type="EMBL" id="WPU96203.1"/>
    </source>
</evidence>
<dbReference type="InterPro" id="IPR008969">
    <property type="entry name" value="CarboxyPept-like_regulatory"/>
</dbReference>
<keyword evidence="2" id="KW-0813">Transport</keyword>
<keyword evidence="8" id="KW-0732">Signal</keyword>
<accession>A0ABZ0TVN5</accession>
<feature type="signal peptide" evidence="8">
    <location>
        <begin position="1"/>
        <end position="24"/>
    </location>
</feature>
<feature type="domain" description="TonB-dependent transporter Oar-like beta-barrel" evidence="9">
    <location>
        <begin position="238"/>
        <end position="1047"/>
    </location>
</feature>
<evidence type="ECO:0000256" key="1">
    <source>
        <dbReference type="ARBA" id="ARBA00004571"/>
    </source>
</evidence>
<protein>
    <submittedName>
        <fullName evidence="10">TonB-dependent receptor</fullName>
    </submittedName>
</protein>
<dbReference type="EMBL" id="CP139558">
    <property type="protein sequence ID" value="WPU96203.1"/>
    <property type="molecule type" value="Genomic_DNA"/>
</dbReference>
<evidence type="ECO:0000256" key="7">
    <source>
        <dbReference type="SAM" id="MobiDB-lite"/>
    </source>
</evidence>
<proteinExistence type="predicted"/>
<feature type="chain" id="PRO_5046723849" evidence="8">
    <location>
        <begin position="25"/>
        <end position="1119"/>
    </location>
</feature>
<organism evidence="10 11">
    <name type="scientific">Mucilaginibacter sabulilitoris</name>
    <dbReference type="NCBI Taxonomy" id="1173583"/>
    <lineage>
        <taxon>Bacteria</taxon>
        <taxon>Pseudomonadati</taxon>
        <taxon>Bacteroidota</taxon>
        <taxon>Sphingobacteriia</taxon>
        <taxon>Sphingobacteriales</taxon>
        <taxon>Sphingobacteriaceae</taxon>
        <taxon>Mucilaginibacter</taxon>
    </lineage>
</organism>
<dbReference type="Pfam" id="PF13620">
    <property type="entry name" value="CarboxypepD_reg"/>
    <property type="match status" value="1"/>
</dbReference>
<dbReference type="Gene3D" id="2.40.170.20">
    <property type="entry name" value="TonB-dependent receptor, beta-barrel domain"/>
    <property type="match status" value="1"/>
</dbReference>
<dbReference type="SUPFAM" id="SSF49464">
    <property type="entry name" value="Carboxypeptidase regulatory domain-like"/>
    <property type="match status" value="1"/>
</dbReference>
<keyword evidence="11" id="KW-1185">Reference proteome</keyword>
<evidence type="ECO:0000256" key="4">
    <source>
        <dbReference type="ARBA" id="ARBA00022692"/>
    </source>
</evidence>
<keyword evidence="4" id="KW-0812">Transmembrane</keyword>
<dbReference type="PANTHER" id="PTHR30069:SF46">
    <property type="entry name" value="OAR PROTEIN"/>
    <property type="match status" value="1"/>
</dbReference>
<dbReference type="Pfam" id="PF25183">
    <property type="entry name" value="OMP_b-brl_4"/>
    <property type="match status" value="1"/>
</dbReference>
<comment type="subcellular location">
    <subcellularLocation>
        <location evidence="1">Cell outer membrane</location>
        <topology evidence="1">Multi-pass membrane protein</topology>
    </subcellularLocation>
</comment>
<dbReference type="RefSeq" id="WP_321565304.1">
    <property type="nucleotide sequence ID" value="NZ_CP139558.1"/>
</dbReference>
<keyword evidence="5" id="KW-0472">Membrane</keyword>
<dbReference type="PANTHER" id="PTHR30069">
    <property type="entry name" value="TONB-DEPENDENT OUTER MEMBRANE RECEPTOR"/>
    <property type="match status" value="1"/>
</dbReference>
<evidence type="ECO:0000259" key="9">
    <source>
        <dbReference type="Pfam" id="PF25183"/>
    </source>
</evidence>